<organism evidence="5 6">
    <name type="scientific">Andalucia godoyi</name>
    <name type="common">Flagellate</name>
    <dbReference type="NCBI Taxonomy" id="505711"/>
    <lineage>
        <taxon>Eukaryota</taxon>
        <taxon>Discoba</taxon>
        <taxon>Jakobida</taxon>
        <taxon>Andalucina</taxon>
        <taxon>Andaluciidae</taxon>
        <taxon>Andalucia</taxon>
    </lineage>
</organism>
<dbReference type="EMBL" id="VRVR01000026">
    <property type="protein sequence ID" value="KAF0852594.1"/>
    <property type="molecule type" value="Genomic_DNA"/>
</dbReference>
<feature type="compositionally biased region" description="Basic and acidic residues" evidence="4">
    <location>
        <begin position="29"/>
        <end position="40"/>
    </location>
</feature>
<dbReference type="InterPro" id="IPR014612">
    <property type="entry name" value="Pop7/Rpp20"/>
</dbReference>
<comment type="subcellular location">
    <subcellularLocation>
        <location evidence="1">Nucleus</location>
        <location evidence="1">Nucleolus</location>
    </subcellularLocation>
</comment>
<protein>
    <submittedName>
        <fullName evidence="5">Nuclear ribonuclease P subunit Rpp20 (Rpp2/Pop7)</fullName>
    </submittedName>
</protein>
<name>A0A8K0AHG4_ANDGO</name>
<reference evidence="5" key="1">
    <citation type="submission" date="2019-09" db="EMBL/GenBank/DDBJ databases">
        <title>The Mitochondrial Proteome of the Jakobid, Andalucia godoyi, a Protist With the Most Gene-Rich and Bacteria-Like Mitochondrial Genome.</title>
        <authorList>
            <person name="Gray M.W."/>
            <person name="Burger G."/>
            <person name="Derelle R."/>
            <person name="Klimes V."/>
            <person name="Leger M."/>
            <person name="Sarrasin M."/>
            <person name="Vlcek C."/>
            <person name="Roger A.J."/>
            <person name="Elias M."/>
            <person name="Lang B.F."/>
        </authorList>
    </citation>
    <scope>NUCLEOTIDE SEQUENCE</scope>
    <source>
        <strain evidence="5">And28</strain>
    </source>
</reference>
<evidence type="ECO:0000313" key="5">
    <source>
        <dbReference type="EMBL" id="KAF0852594.1"/>
    </source>
</evidence>
<keyword evidence="3" id="KW-0539">Nucleus</keyword>
<dbReference type="GO" id="GO:0000172">
    <property type="term" value="C:ribonuclease MRP complex"/>
    <property type="evidence" value="ECO:0007669"/>
    <property type="project" value="InterPro"/>
</dbReference>
<evidence type="ECO:0000256" key="4">
    <source>
        <dbReference type="SAM" id="MobiDB-lite"/>
    </source>
</evidence>
<dbReference type="InterPro" id="IPR036882">
    <property type="entry name" value="Alba-like_dom_sf"/>
</dbReference>
<dbReference type="Proteomes" id="UP000799049">
    <property type="component" value="Unassembled WGS sequence"/>
</dbReference>
<gene>
    <name evidence="5" type="ORF">ANDGO_03617</name>
</gene>
<sequence length="207" mass="22730">MDAVHVVKKRKSSTGEPAPTHAETLPELDGVHSRKEYGGDRADGDDWLLSATFPDATILRPSPDPKLYRHVKRPPFRMPAQPNDVFVSSDSSKIAVLKRIKALLTHDLAKHHTRPVLESQARALAKVPFVCVHGLGRAVQIAVEISLRAQRELGGAQLVTVSATTHSVPLIDDFEPLVPGLEPLTQVRYNSAIIVRLSMKTLQSFTT</sequence>
<dbReference type="Gene3D" id="3.30.110.20">
    <property type="entry name" value="Alba-like domain"/>
    <property type="match status" value="1"/>
</dbReference>
<evidence type="ECO:0000313" key="6">
    <source>
        <dbReference type="Proteomes" id="UP000799049"/>
    </source>
</evidence>
<keyword evidence="6" id="KW-1185">Reference proteome</keyword>
<feature type="compositionally biased region" description="Basic residues" evidence="4">
    <location>
        <begin position="1"/>
        <end position="12"/>
    </location>
</feature>
<dbReference type="AlphaFoldDB" id="A0A8K0AHG4"/>
<dbReference type="Pfam" id="PF12328">
    <property type="entry name" value="Rpp20"/>
    <property type="match status" value="1"/>
</dbReference>
<comment type="caution">
    <text evidence="5">The sequence shown here is derived from an EMBL/GenBank/DDBJ whole genome shotgun (WGS) entry which is preliminary data.</text>
</comment>
<dbReference type="SUPFAM" id="SSF82704">
    <property type="entry name" value="AlbA-like"/>
    <property type="match status" value="1"/>
</dbReference>
<evidence type="ECO:0000256" key="3">
    <source>
        <dbReference type="ARBA" id="ARBA00023242"/>
    </source>
</evidence>
<dbReference type="GO" id="GO:0005655">
    <property type="term" value="C:nucleolar ribonuclease P complex"/>
    <property type="evidence" value="ECO:0007669"/>
    <property type="project" value="InterPro"/>
</dbReference>
<keyword evidence="2" id="KW-0819">tRNA processing</keyword>
<proteinExistence type="predicted"/>
<dbReference type="PANTHER" id="PTHR15314:SF1">
    <property type="entry name" value="RIBONUCLEASE P PROTEIN SUBUNIT P20"/>
    <property type="match status" value="1"/>
</dbReference>
<dbReference type="GO" id="GO:0003676">
    <property type="term" value="F:nucleic acid binding"/>
    <property type="evidence" value="ECO:0007669"/>
    <property type="project" value="InterPro"/>
</dbReference>
<accession>A0A8K0AHG4</accession>
<dbReference type="GO" id="GO:0001682">
    <property type="term" value="P:tRNA 5'-leader removal"/>
    <property type="evidence" value="ECO:0007669"/>
    <property type="project" value="InterPro"/>
</dbReference>
<feature type="region of interest" description="Disordered" evidence="4">
    <location>
        <begin position="1"/>
        <end position="40"/>
    </location>
</feature>
<dbReference type="OrthoDB" id="416729at2759"/>
<evidence type="ECO:0000256" key="1">
    <source>
        <dbReference type="ARBA" id="ARBA00004604"/>
    </source>
</evidence>
<dbReference type="PANTHER" id="PTHR15314">
    <property type="entry name" value="RIBONUCLEASE P PROTEIN SUBUNIT P20"/>
    <property type="match status" value="1"/>
</dbReference>
<evidence type="ECO:0000256" key="2">
    <source>
        <dbReference type="ARBA" id="ARBA00022694"/>
    </source>
</evidence>